<feature type="region of interest" description="Disordered" evidence="2">
    <location>
        <begin position="342"/>
        <end position="577"/>
    </location>
</feature>
<dbReference type="InterPro" id="IPR025852">
    <property type="entry name" value="SM_dom_ATX"/>
</dbReference>
<feature type="compositionally biased region" description="Pro residues" evidence="2">
    <location>
        <begin position="958"/>
        <end position="970"/>
    </location>
</feature>
<dbReference type="Pfam" id="PF14438">
    <property type="entry name" value="SM-ATX"/>
    <property type="match status" value="1"/>
</dbReference>
<proteinExistence type="inferred from homology"/>
<dbReference type="GO" id="GO:0010494">
    <property type="term" value="C:cytoplasmic stress granule"/>
    <property type="evidence" value="ECO:0007669"/>
    <property type="project" value="TreeGrafter"/>
</dbReference>
<dbReference type="GO" id="GO:0034063">
    <property type="term" value="P:stress granule assembly"/>
    <property type="evidence" value="ECO:0007669"/>
    <property type="project" value="TreeGrafter"/>
</dbReference>
<reference evidence="4" key="1">
    <citation type="submission" date="2025-08" db="UniProtKB">
        <authorList>
            <consortium name="Ensembl"/>
        </authorList>
    </citation>
    <scope>IDENTIFICATION</scope>
</reference>
<feature type="compositionally biased region" description="Polar residues" evidence="2">
    <location>
        <begin position="620"/>
        <end position="636"/>
    </location>
</feature>
<evidence type="ECO:0000259" key="3">
    <source>
        <dbReference type="PROSITE" id="PS52002"/>
    </source>
</evidence>
<feature type="compositionally biased region" description="Polar residues" evidence="2">
    <location>
        <begin position="863"/>
        <end position="881"/>
    </location>
</feature>
<reference evidence="4" key="2">
    <citation type="submission" date="2025-09" db="UniProtKB">
        <authorList>
            <consortium name="Ensembl"/>
        </authorList>
    </citation>
    <scope>IDENTIFICATION</scope>
</reference>
<dbReference type="Proteomes" id="UP001108240">
    <property type="component" value="Unplaced"/>
</dbReference>
<comment type="similarity">
    <text evidence="1">Belongs to the ataxin-2 family.</text>
</comment>
<evidence type="ECO:0000313" key="4">
    <source>
        <dbReference type="Ensembl" id="ENSCCRP00000071715.2"/>
    </source>
</evidence>
<feature type="compositionally biased region" description="Low complexity" evidence="2">
    <location>
        <begin position="504"/>
        <end position="522"/>
    </location>
</feature>
<feature type="region of interest" description="Disordered" evidence="2">
    <location>
        <begin position="606"/>
        <end position="731"/>
    </location>
</feature>
<dbReference type="AlphaFoldDB" id="A0A8C1EBD6"/>
<dbReference type="Pfam" id="PF06741">
    <property type="entry name" value="LsmAD"/>
    <property type="match status" value="1"/>
</dbReference>
<dbReference type="PANTHER" id="PTHR12854:SF11">
    <property type="entry name" value="ATAXIN-2"/>
    <property type="match status" value="1"/>
</dbReference>
<keyword evidence="5" id="KW-1185">Reference proteome</keyword>
<evidence type="ECO:0000256" key="1">
    <source>
        <dbReference type="ARBA" id="ARBA00007503"/>
    </source>
</evidence>
<dbReference type="SMART" id="SM01272">
    <property type="entry name" value="LsmAD"/>
    <property type="match status" value="1"/>
</dbReference>
<dbReference type="Pfam" id="PF07145">
    <property type="entry name" value="PAM2"/>
    <property type="match status" value="1"/>
</dbReference>
<feature type="compositionally biased region" description="Gly residues" evidence="2">
    <location>
        <begin position="23"/>
        <end position="32"/>
    </location>
</feature>
<organism evidence="4 5">
    <name type="scientific">Cyprinus carpio carpio</name>
    <dbReference type="NCBI Taxonomy" id="630221"/>
    <lineage>
        <taxon>Eukaryota</taxon>
        <taxon>Metazoa</taxon>
        <taxon>Chordata</taxon>
        <taxon>Craniata</taxon>
        <taxon>Vertebrata</taxon>
        <taxon>Euteleostomi</taxon>
        <taxon>Actinopterygii</taxon>
        <taxon>Neopterygii</taxon>
        <taxon>Teleostei</taxon>
        <taxon>Ostariophysi</taxon>
        <taxon>Cypriniformes</taxon>
        <taxon>Cyprinidae</taxon>
        <taxon>Cyprininae</taxon>
        <taxon>Cyprinus</taxon>
    </lineage>
</organism>
<feature type="compositionally biased region" description="Pro residues" evidence="2">
    <location>
        <begin position="373"/>
        <end position="383"/>
    </location>
</feature>
<feature type="region of interest" description="Disordered" evidence="2">
    <location>
        <begin position="950"/>
        <end position="978"/>
    </location>
</feature>
<sequence length="1067" mass="114177">MKPQAGGNRKPGGSNSGAAAASGTGGAGGGVGRQNIGRGRNNAKGPSTAVALSGVYANMRMVHVLTSVVGTKCDLKVKNGLIYEGVFKTYGPECDIVLDAAHRKSVEPNVGPRREDIVESIIFKSSDVVVVHFKDVDLNYAKKDNFTDSAVSARLNGEHKEKDLEPWDGGEQHISGSMESLDTDLSNGWDPDEMFKYNEETYGVKSTYDSSLSSYTVPLERDDSEEFLKREARASQLAEEIEASATYKARVALENDDRSEEEKYTAVVRGERELHSLNRENKYIPPSQRNREPGMSWGAGRQNSPRLVQCSPGPPAPRSGPHDYNAMDQRVIISLAFSAHPWPSRCPSPSSRPPSRYQSGPTNSLPPRAATPTRPPSRPPSRPSRPLSLPSAHGSTGPLSTMPKRLSSEGPPRMSPKSQRTPRPHRVASCRGGGPPPPDYMSQGASVEVSAPPPTRNSSSGGTWSSVVSGAHRPRSPRQNSIGGGAPSPSCLSSPQAGTVPVDSATASTTATSPTAANPATNLEASPIEEAKESRVLEMRQNSPNANKENVKPIEASASIARSIGKGPPSMAPDHRKQIDNLKKFSVEFRVSLISLPLCVFRNSEKSTVDSTGPKVPMESTISEETSTAVSITPTGSKSATPSLSPSSAVPEQKRGPDVTSQGFQTTSSLANAAAKDKDEKEEKNDPVAESVRKSTLNPNAKEFNPRVFCSPPKPATTPTQTRPQGQPSPSIVVQQPPAVYGQTMFQMYPLTPVSPGVQVPHMTMSQTKPYRPGKVPNMPQQRPDQHHPPGASTMMHPATAAGPPIVAPSPAYSTQYFTCSPQQFASQPLVQQMPHYQSQHVFSPMIQGSARMITPPGHAQPSLVSSSTTQYGEQTHTMYVSPTPIPQQFPHPSSTLHPHPQHPQPSATPTGQPQQGTQHGGSHPAPSPVQHPQHQAAAQAIHLGNPPQQQMYSALAPTPPSMTPGPNPQSPQASFPSAQQAVYIHPQQMQHGYNPNHMAHVQQAHMQSGMVPPHHGTPSHPPTMMLMATQAPAGPQPGTLNPIPVSSATHYSYTLTPVQGHHQQQL</sequence>
<feature type="compositionally biased region" description="Low complexity" evidence="2">
    <location>
        <begin position="458"/>
        <end position="470"/>
    </location>
</feature>
<protein>
    <submittedName>
        <fullName evidence="4">Ataxin 2</fullName>
    </submittedName>
</protein>
<dbReference type="PANTHER" id="PTHR12854">
    <property type="entry name" value="ATAXIN 2-RELATED"/>
    <property type="match status" value="1"/>
</dbReference>
<dbReference type="PROSITE" id="PS52002">
    <property type="entry name" value="SM"/>
    <property type="match status" value="1"/>
</dbReference>
<feature type="compositionally biased region" description="Basic and acidic residues" evidence="2">
    <location>
        <begin position="529"/>
        <end position="538"/>
    </location>
</feature>
<dbReference type="Ensembl" id="ENSCCRT00000077692.2">
    <property type="protein sequence ID" value="ENSCCRP00000071715.2"/>
    <property type="gene ID" value="ENSCCRG00000038646.2"/>
</dbReference>
<dbReference type="GeneTree" id="ENSGT00940000156812"/>
<feature type="region of interest" description="Disordered" evidence="2">
    <location>
        <begin position="1"/>
        <end position="46"/>
    </location>
</feature>
<feature type="region of interest" description="Disordered" evidence="2">
    <location>
        <begin position="278"/>
        <end position="324"/>
    </location>
</feature>
<feature type="region of interest" description="Disordered" evidence="2">
    <location>
        <begin position="776"/>
        <end position="796"/>
    </location>
</feature>
<feature type="compositionally biased region" description="Low complexity" evidence="2">
    <location>
        <begin position="33"/>
        <end position="43"/>
    </location>
</feature>
<feature type="compositionally biased region" description="Polar residues" evidence="2">
    <location>
        <begin position="659"/>
        <end position="670"/>
    </location>
</feature>
<dbReference type="InterPro" id="IPR009604">
    <property type="entry name" value="LsmAD_domain"/>
</dbReference>
<dbReference type="GO" id="GO:0003729">
    <property type="term" value="F:mRNA binding"/>
    <property type="evidence" value="ECO:0007669"/>
    <property type="project" value="TreeGrafter"/>
</dbReference>
<feature type="compositionally biased region" description="Low complexity" evidence="2">
    <location>
        <begin position="12"/>
        <end position="22"/>
    </location>
</feature>
<feature type="region of interest" description="Disordered" evidence="2">
    <location>
        <begin position="851"/>
        <end position="937"/>
    </location>
</feature>
<feature type="compositionally biased region" description="Low complexity" evidence="2">
    <location>
        <begin position="905"/>
        <end position="937"/>
    </location>
</feature>
<feature type="compositionally biased region" description="Low complexity" evidence="2">
    <location>
        <begin position="717"/>
        <end position="731"/>
    </location>
</feature>
<dbReference type="InterPro" id="IPR045117">
    <property type="entry name" value="ATXN2-like"/>
</dbReference>
<feature type="domain" description="Sm" evidence="3">
    <location>
        <begin position="60"/>
        <end position="137"/>
    </location>
</feature>
<accession>A0A8C1EBD6</accession>
<evidence type="ECO:0000256" key="2">
    <source>
        <dbReference type="SAM" id="MobiDB-lite"/>
    </source>
</evidence>
<dbReference type="InterPro" id="IPR047575">
    <property type="entry name" value="Sm"/>
</dbReference>
<feature type="compositionally biased region" description="Basic and acidic residues" evidence="2">
    <location>
        <begin position="675"/>
        <end position="693"/>
    </location>
</feature>
<name>A0A8C1EBD6_CYPCA</name>
<feature type="compositionally biased region" description="Low complexity" evidence="2">
    <location>
        <begin position="637"/>
        <end position="649"/>
    </location>
</feature>
<dbReference type="InterPro" id="IPR009818">
    <property type="entry name" value="PAM2_motif"/>
</dbReference>
<evidence type="ECO:0000313" key="5">
    <source>
        <dbReference type="Proteomes" id="UP001108240"/>
    </source>
</evidence>